<dbReference type="AlphaFoldDB" id="D6W9D0"/>
<keyword evidence="5" id="KW-1185">Reference proteome</keyword>
<keyword evidence="2" id="KW-0812">Transmembrane</keyword>
<dbReference type="InterPro" id="IPR023561">
    <property type="entry name" value="Carbonic_anhydrase_a-class"/>
</dbReference>
<feature type="transmembrane region" description="Helical" evidence="2">
    <location>
        <begin position="6"/>
        <end position="26"/>
    </location>
</feature>
<evidence type="ECO:0000256" key="2">
    <source>
        <dbReference type="SAM" id="Phobius"/>
    </source>
</evidence>
<evidence type="ECO:0000256" key="1">
    <source>
        <dbReference type="ARBA" id="ARBA00010718"/>
    </source>
</evidence>
<dbReference type="GO" id="GO:0005737">
    <property type="term" value="C:cytoplasm"/>
    <property type="evidence" value="ECO:0000318"/>
    <property type="project" value="GO_Central"/>
</dbReference>
<dbReference type="InterPro" id="IPR036398">
    <property type="entry name" value="CA_dom_sf"/>
</dbReference>
<dbReference type="OrthoDB" id="429145at2759"/>
<dbReference type="SMART" id="SM01057">
    <property type="entry name" value="Carb_anhydrase"/>
    <property type="match status" value="1"/>
</dbReference>
<dbReference type="eggNOG" id="KOG0382">
    <property type="taxonomic scope" value="Eukaryota"/>
</dbReference>
<name>D6W9D0_TRICA</name>
<sequence length="296" mass="34362">MLENYLIEICIILVLLVILYFFVGWFCRCNTNEKMLCTYGYSDSDGPNTWKYRFQIRGENQSPINILSVCAVVVPTETIAPLDFTSEYHITPQEMKLLNDGYTVVIYSTWSNGRKPTVCGGPLCDEYKLFSIRFRWGPNDEEGSEHMIDMRRYAMELQVTYNKCSCKCTDMAKSIKTCAVIIISYMFEVTDVDNPYLETIIQGLRHIQNPCCSYYIRPVPVSLLAPVFTRRYFSYIGSLTYPPCTEGVRWIIQPEPLAISSHQIRQFRRLMGFNGYILNNTRPVQNANNRDVIFYE</sequence>
<organism evidence="4 5">
    <name type="scientific">Tribolium castaneum</name>
    <name type="common">Red flour beetle</name>
    <dbReference type="NCBI Taxonomy" id="7070"/>
    <lineage>
        <taxon>Eukaryota</taxon>
        <taxon>Metazoa</taxon>
        <taxon>Ecdysozoa</taxon>
        <taxon>Arthropoda</taxon>
        <taxon>Hexapoda</taxon>
        <taxon>Insecta</taxon>
        <taxon>Pterygota</taxon>
        <taxon>Neoptera</taxon>
        <taxon>Endopterygota</taxon>
        <taxon>Coleoptera</taxon>
        <taxon>Polyphaga</taxon>
        <taxon>Cucujiformia</taxon>
        <taxon>Tenebrionidae</taxon>
        <taxon>Tenebrionidae incertae sedis</taxon>
        <taxon>Tribolium</taxon>
    </lineage>
</organism>
<dbReference type="OMA" id="FYSYHGS"/>
<reference evidence="4 5" key="2">
    <citation type="journal article" date="2010" name="Nucleic Acids Res.">
        <title>BeetleBase in 2010: revisions to provide comprehensive genomic information for Tribolium castaneum.</title>
        <authorList>
            <person name="Kim H.S."/>
            <person name="Murphy T."/>
            <person name="Xia J."/>
            <person name="Caragea D."/>
            <person name="Park Y."/>
            <person name="Beeman R.W."/>
            <person name="Lorenzen M.D."/>
            <person name="Butcher S."/>
            <person name="Manak J.R."/>
            <person name="Brown S.J."/>
        </authorList>
    </citation>
    <scope>GENOME REANNOTATION</scope>
    <source>
        <strain evidence="4 5">Georgia GA2</strain>
    </source>
</reference>
<dbReference type="KEGG" id="tca:658485"/>
<evidence type="ECO:0000313" key="4">
    <source>
        <dbReference type="EMBL" id="EEZ98483.1"/>
    </source>
</evidence>
<dbReference type="PANTHER" id="PTHR18952">
    <property type="entry name" value="CARBONIC ANHYDRASE"/>
    <property type="match status" value="1"/>
</dbReference>
<dbReference type="Proteomes" id="UP000007266">
    <property type="component" value="Linkage group 2"/>
</dbReference>
<evidence type="ECO:0000259" key="3">
    <source>
        <dbReference type="PROSITE" id="PS51144"/>
    </source>
</evidence>
<dbReference type="PANTHER" id="PTHR18952:SF227">
    <property type="entry name" value="CARBONIC ANHYDRASE 13-RELATED"/>
    <property type="match status" value="1"/>
</dbReference>
<dbReference type="InterPro" id="IPR001148">
    <property type="entry name" value="CA_dom"/>
</dbReference>
<gene>
    <name evidence="4" type="primary">AUGUSTUS-3.0.2_00976</name>
    <name evidence="4" type="ORF">TcasGA2_TC000976</name>
</gene>
<reference evidence="4 5" key="1">
    <citation type="journal article" date="2008" name="Nature">
        <title>The genome of the model beetle and pest Tribolium castaneum.</title>
        <authorList>
            <consortium name="Tribolium Genome Sequencing Consortium"/>
            <person name="Richards S."/>
            <person name="Gibbs R.A."/>
            <person name="Weinstock G.M."/>
            <person name="Brown S.J."/>
            <person name="Denell R."/>
            <person name="Beeman R.W."/>
            <person name="Gibbs R."/>
            <person name="Beeman R.W."/>
            <person name="Brown S.J."/>
            <person name="Bucher G."/>
            <person name="Friedrich M."/>
            <person name="Grimmelikhuijzen C.J."/>
            <person name="Klingler M."/>
            <person name="Lorenzen M."/>
            <person name="Richards S."/>
            <person name="Roth S."/>
            <person name="Schroder R."/>
            <person name="Tautz D."/>
            <person name="Zdobnov E.M."/>
            <person name="Muzny D."/>
            <person name="Gibbs R.A."/>
            <person name="Weinstock G.M."/>
            <person name="Attaway T."/>
            <person name="Bell S."/>
            <person name="Buhay C.J."/>
            <person name="Chandrabose M.N."/>
            <person name="Chavez D."/>
            <person name="Clerk-Blankenburg K.P."/>
            <person name="Cree A."/>
            <person name="Dao M."/>
            <person name="Davis C."/>
            <person name="Chacko J."/>
            <person name="Dinh H."/>
            <person name="Dugan-Rocha S."/>
            <person name="Fowler G."/>
            <person name="Garner T.T."/>
            <person name="Garnes J."/>
            <person name="Gnirke A."/>
            <person name="Hawes A."/>
            <person name="Hernandez J."/>
            <person name="Hines S."/>
            <person name="Holder M."/>
            <person name="Hume J."/>
            <person name="Jhangiani S.N."/>
            <person name="Joshi V."/>
            <person name="Khan Z.M."/>
            <person name="Jackson L."/>
            <person name="Kovar C."/>
            <person name="Kowis A."/>
            <person name="Lee S."/>
            <person name="Lewis L.R."/>
            <person name="Margolis J."/>
            <person name="Morgan M."/>
            <person name="Nazareth L.V."/>
            <person name="Nguyen N."/>
            <person name="Okwuonu G."/>
            <person name="Parker D."/>
            <person name="Richards S."/>
            <person name="Ruiz S.J."/>
            <person name="Santibanez J."/>
            <person name="Savard J."/>
            <person name="Scherer S.E."/>
            <person name="Schneider B."/>
            <person name="Sodergren E."/>
            <person name="Tautz D."/>
            <person name="Vattahil S."/>
            <person name="Villasana D."/>
            <person name="White C.S."/>
            <person name="Wright R."/>
            <person name="Park Y."/>
            <person name="Beeman R.W."/>
            <person name="Lord J."/>
            <person name="Oppert B."/>
            <person name="Lorenzen M."/>
            <person name="Brown S."/>
            <person name="Wang L."/>
            <person name="Savard J."/>
            <person name="Tautz D."/>
            <person name="Richards S."/>
            <person name="Weinstock G."/>
            <person name="Gibbs R.A."/>
            <person name="Liu Y."/>
            <person name="Worley K."/>
            <person name="Weinstock G."/>
            <person name="Elsik C.G."/>
            <person name="Reese J.T."/>
            <person name="Elhaik E."/>
            <person name="Landan G."/>
            <person name="Graur D."/>
            <person name="Arensburger P."/>
            <person name="Atkinson P."/>
            <person name="Beeman R.W."/>
            <person name="Beidler J."/>
            <person name="Brown S.J."/>
            <person name="Demuth J.P."/>
            <person name="Drury D.W."/>
            <person name="Du Y.Z."/>
            <person name="Fujiwara H."/>
            <person name="Lorenzen M."/>
            <person name="Maselli V."/>
            <person name="Osanai M."/>
            <person name="Park Y."/>
            <person name="Robertson H.M."/>
            <person name="Tu Z."/>
            <person name="Wang J.J."/>
            <person name="Wang S."/>
            <person name="Richards S."/>
            <person name="Song H."/>
            <person name="Zhang L."/>
            <person name="Sodergren E."/>
            <person name="Werner D."/>
            <person name="Stanke M."/>
            <person name="Morgenstern B."/>
            <person name="Solovyev V."/>
            <person name="Kosarev P."/>
            <person name="Brown G."/>
            <person name="Chen H.C."/>
            <person name="Ermolaeva O."/>
            <person name="Hlavina W."/>
            <person name="Kapustin Y."/>
            <person name="Kiryutin B."/>
            <person name="Kitts P."/>
            <person name="Maglott D."/>
            <person name="Pruitt K."/>
            <person name="Sapojnikov V."/>
            <person name="Souvorov A."/>
            <person name="Mackey A.J."/>
            <person name="Waterhouse R.M."/>
            <person name="Wyder S."/>
            <person name="Zdobnov E.M."/>
            <person name="Zdobnov E.M."/>
            <person name="Wyder S."/>
            <person name="Kriventseva E.V."/>
            <person name="Kadowaki T."/>
            <person name="Bork P."/>
            <person name="Aranda M."/>
            <person name="Bao R."/>
            <person name="Beermann A."/>
            <person name="Berns N."/>
            <person name="Bolognesi R."/>
            <person name="Bonneton F."/>
            <person name="Bopp D."/>
            <person name="Brown S.J."/>
            <person name="Bucher G."/>
            <person name="Butts T."/>
            <person name="Chaumot A."/>
            <person name="Denell R.E."/>
            <person name="Ferrier D.E."/>
            <person name="Friedrich M."/>
            <person name="Gordon C.M."/>
            <person name="Jindra M."/>
            <person name="Klingler M."/>
            <person name="Lan Q."/>
            <person name="Lattorff H.M."/>
            <person name="Laudet V."/>
            <person name="von Levetsow C."/>
            <person name="Liu Z."/>
            <person name="Lutz R."/>
            <person name="Lynch J.A."/>
            <person name="da Fonseca R.N."/>
            <person name="Posnien N."/>
            <person name="Reuter R."/>
            <person name="Roth S."/>
            <person name="Savard J."/>
            <person name="Schinko J.B."/>
            <person name="Schmitt C."/>
            <person name="Schoppmeier M."/>
            <person name="Schroder R."/>
            <person name="Shippy T.D."/>
            <person name="Simonnet F."/>
            <person name="Marques-Souza H."/>
            <person name="Tautz D."/>
            <person name="Tomoyasu Y."/>
            <person name="Trauner J."/>
            <person name="Van der Zee M."/>
            <person name="Vervoort M."/>
            <person name="Wittkopp N."/>
            <person name="Wimmer E.A."/>
            <person name="Yang X."/>
            <person name="Jones A.K."/>
            <person name="Sattelle D.B."/>
            <person name="Ebert P.R."/>
            <person name="Nelson D."/>
            <person name="Scott J.G."/>
            <person name="Beeman R.W."/>
            <person name="Muthukrishnan S."/>
            <person name="Kramer K.J."/>
            <person name="Arakane Y."/>
            <person name="Beeman R.W."/>
            <person name="Zhu Q."/>
            <person name="Hogenkamp D."/>
            <person name="Dixit R."/>
            <person name="Oppert B."/>
            <person name="Jiang H."/>
            <person name="Zou Z."/>
            <person name="Marshall J."/>
            <person name="Elpidina E."/>
            <person name="Vinokurov K."/>
            <person name="Oppert C."/>
            <person name="Zou Z."/>
            <person name="Evans J."/>
            <person name="Lu Z."/>
            <person name="Zhao P."/>
            <person name="Sumathipala N."/>
            <person name="Altincicek B."/>
            <person name="Vilcinskas A."/>
            <person name="Williams M."/>
            <person name="Hultmark D."/>
            <person name="Hetru C."/>
            <person name="Jiang H."/>
            <person name="Grimmelikhuijzen C.J."/>
            <person name="Hauser F."/>
            <person name="Cazzamali G."/>
            <person name="Williamson M."/>
            <person name="Park Y."/>
            <person name="Li B."/>
            <person name="Tanaka Y."/>
            <person name="Predel R."/>
            <person name="Neupert S."/>
            <person name="Schachtner J."/>
            <person name="Verleyen P."/>
            <person name="Raible F."/>
            <person name="Bork P."/>
            <person name="Friedrich M."/>
            <person name="Walden K.K."/>
            <person name="Robertson H.M."/>
            <person name="Angeli S."/>
            <person name="Foret S."/>
            <person name="Bucher G."/>
            <person name="Schuetz S."/>
            <person name="Maleszka R."/>
            <person name="Wimmer E.A."/>
            <person name="Beeman R.W."/>
            <person name="Lorenzen M."/>
            <person name="Tomoyasu Y."/>
            <person name="Miller S.C."/>
            <person name="Grossmann D."/>
            <person name="Bucher G."/>
        </authorList>
    </citation>
    <scope>NUCLEOTIDE SEQUENCE [LARGE SCALE GENOMIC DNA]</scope>
    <source>
        <strain evidence="4 5">Georgia GA2</strain>
    </source>
</reference>
<proteinExistence type="inferred from homology"/>
<comment type="similarity">
    <text evidence="1">Belongs to the alpha-carbonic anhydrase family.</text>
</comment>
<keyword evidence="2" id="KW-0472">Membrane</keyword>
<dbReference type="GO" id="GO:0004089">
    <property type="term" value="F:carbonate dehydratase activity"/>
    <property type="evidence" value="ECO:0000318"/>
    <property type="project" value="GO_Central"/>
</dbReference>
<dbReference type="PROSITE" id="PS51144">
    <property type="entry name" value="ALPHA_CA_2"/>
    <property type="match status" value="1"/>
</dbReference>
<dbReference type="CDD" id="cd00326">
    <property type="entry name" value="alpha_CA"/>
    <property type="match status" value="1"/>
</dbReference>
<dbReference type="GO" id="GO:0008270">
    <property type="term" value="F:zinc ion binding"/>
    <property type="evidence" value="ECO:0007669"/>
    <property type="project" value="InterPro"/>
</dbReference>
<dbReference type="STRING" id="7070.D6W9D0"/>
<protein>
    <submittedName>
        <fullName evidence="4">Carbonic anhydrase 2-like Protein</fullName>
    </submittedName>
</protein>
<accession>D6W9D0</accession>
<feature type="domain" description="Alpha-carbonic anhydrase" evidence="3">
    <location>
        <begin position="37"/>
        <end position="296"/>
    </location>
</feature>
<dbReference type="SUPFAM" id="SSF51069">
    <property type="entry name" value="Carbonic anhydrase"/>
    <property type="match status" value="1"/>
</dbReference>
<dbReference type="EMBL" id="KQ971312">
    <property type="protein sequence ID" value="EEZ98483.1"/>
    <property type="molecule type" value="Genomic_DNA"/>
</dbReference>
<evidence type="ECO:0000313" key="5">
    <source>
        <dbReference type="Proteomes" id="UP000007266"/>
    </source>
</evidence>
<dbReference type="Pfam" id="PF00194">
    <property type="entry name" value="Carb_anhydrase"/>
    <property type="match status" value="1"/>
</dbReference>
<dbReference type="PhylomeDB" id="D6W9D0"/>
<keyword evidence="2" id="KW-1133">Transmembrane helix</keyword>
<dbReference type="Gene3D" id="3.10.200.10">
    <property type="entry name" value="Alpha carbonic anhydrase"/>
    <property type="match status" value="1"/>
</dbReference>
<dbReference type="HOGENOM" id="CLU_039326_2_0_1"/>